<gene>
    <name evidence="4" type="ORF">DY000_02004125</name>
</gene>
<keyword evidence="5" id="KW-1185">Reference proteome</keyword>
<protein>
    <recommendedName>
        <fullName evidence="1">YTH domain-containing family protein</fullName>
    </recommendedName>
</protein>
<evidence type="ECO:0000256" key="2">
    <source>
        <dbReference type="SAM" id="MobiDB-lite"/>
    </source>
</evidence>
<feature type="region of interest" description="Disordered" evidence="2">
    <location>
        <begin position="116"/>
        <end position="135"/>
    </location>
</feature>
<evidence type="ECO:0000259" key="3">
    <source>
        <dbReference type="PROSITE" id="PS50882"/>
    </source>
</evidence>
<accession>A0ABQ7CAU6</accession>
<name>A0ABQ7CAU6_BRACR</name>
<dbReference type="InterPro" id="IPR007275">
    <property type="entry name" value="YTH_domain"/>
</dbReference>
<organism evidence="4 5">
    <name type="scientific">Brassica cretica</name>
    <name type="common">Mustard</name>
    <dbReference type="NCBI Taxonomy" id="69181"/>
    <lineage>
        <taxon>Eukaryota</taxon>
        <taxon>Viridiplantae</taxon>
        <taxon>Streptophyta</taxon>
        <taxon>Embryophyta</taxon>
        <taxon>Tracheophyta</taxon>
        <taxon>Spermatophyta</taxon>
        <taxon>Magnoliopsida</taxon>
        <taxon>eudicotyledons</taxon>
        <taxon>Gunneridae</taxon>
        <taxon>Pentapetalae</taxon>
        <taxon>rosids</taxon>
        <taxon>malvids</taxon>
        <taxon>Brassicales</taxon>
        <taxon>Brassicaceae</taxon>
        <taxon>Brassiceae</taxon>
        <taxon>Brassica</taxon>
    </lineage>
</organism>
<reference evidence="4 5" key="1">
    <citation type="journal article" date="2020" name="BMC Genomics">
        <title>Intraspecific diversification of the crop wild relative Brassica cretica Lam. using demographic model selection.</title>
        <authorList>
            <person name="Kioukis A."/>
            <person name="Michalopoulou V.A."/>
            <person name="Briers L."/>
            <person name="Pirintsos S."/>
            <person name="Studholme D.J."/>
            <person name="Pavlidis P."/>
            <person name="Sarris P.F."/>
        </authorList>
    </citation>
    <scope>NUCLEOTIDE SEQUENCE [LARGE SCALE GENOMIC DNA]</scope>
    <source>
        <strain evidence="5">cv. PFS-1207/04</strain>
    </source>
</reference>
<dbReference type="CDD" id="cd21134">
    <property type="entry name" value="YTH"/>
    <property type="match status" value="1"/>
</dbReference>
<dbReference type="Pfam" id="PF04146">
    <property type="entry name" value="YTH"/>
    <property type="match status" value="1"/>
</dbReference>
<dbReference type="Proteomes" id="UP000266723">
    <property type="component" value="Unassembled WGS sequence"/>
</dbReference>
<proteinExistence type="inferred from homology"/>
<evidence type="ECO:0000313" key="5">
    <source>
        <dbReference type="Proteomes" id="UP000266723"/>
    </source>
</evidence>
<evidence type="ECO:0000313" key="4">
    <source>
        <dbReference type="EMBL" id="KAF3548607.1"/>
    </source>
</evidence>
<comment type="caution">
    <text evidence="4">The sequence shown here is derived from an EMBL/GenBank/DDBJ whole genome shotgun (WGS) entry which is preliminary data.</text>
</comment>
<comment type="similarity">
    <text evidence="1">Belongs to the YTHDF family.</text>
</comment>
<sequence>MVMRLKCKPPSLRWTPPVTAEDRSDSDADIQVEEMQGNADALCARVQEEAMRDQSQQIVNEPTNLMSNELNATSKETIQKEFAPNSPAVSRTKETITSASSVAQASRHEFVESQIAPAGATGSNPLVTQQSTGSLDARMKKVSATATTNPSDASSSFFQAPTWQLPQQSMRTHFVDEAPPPHGYTSKAYSLWPPGTSHGDGQLYGGYAHGYGDGYAAGSSDMLRRVTGSGVAYSSVPSSSNYPSNPYYPGVRPPSSFTAQGYYQDNLYGSTTTDNAYFHGNEDNNADGYWQRRVTGSGVAYSSVPSSSNYPSNPYYPGVRQPSSFTAYGPTQGLDVIMRGPREEGTENQKSNVTEAVAPDREQYNKEDFPVDYANAKFFVIKSYGEDDVHKSIKYNVWASTLRGNKKLDAAYEAAQQKPLACPVFLFFSVRRVEFDKNVDYWQQDKWKGSFPLRWHIVKDVPNSLLKHIILDNCKRVTRSRDTEEVMLEQGLNILKIFKEHTSKTCILDDFSFYEVREKTILEKKAK</sequence>
<feature type="domain" description="YTH" evidence="3">
    <location>
        <begin position="376"/>
        <end position="498"/>
    </location>
</feature>
<dbReference type="EMBL" id="QGKV02000832">
    <property type="protein sequence ID" value="KAF3548607.1"/>
    <property type="molecule type" value="Genomic_DNA"/>
</dbReference>
<dbReference type="PANTHER" id="PTHR12357:SF99">
    <property type="entry name" value="YTH DOMAIN-CONTAINING PROTEIN ECT2-RELATED"/>
    <property type="match status" value="1"/>
</dbReference>
<feature type="compositionally biased region" description="Polar residues" evidence="2">
    <location>
        <begin position="121"/>
        <end position="134"/>
    </location>
</feature>
<dbReference type="PANTHER" id="PTHR12357">
    <property type="entry name" value="YTH YT521-B HOMOLOGY DOMAIN-CONTAINING"/>
    <property type="match status" value="1"/>
</dbReference>
<dbReference type="PROSITE" id="PS50882">
    <property type="entry name" value="YTH"/>
    <property type="match status" value="1"/>
</dbReference>
<feature type="region of interest" description="Disordered" evidence="2">
    <location>
        <begin position="1"/>
        <end position="27"/>
    </location>
</feature>
<comment type="function">
    <text evidence="1">Specifically recognizes and binds N6-methyladenosine (m6A)-containing RNAs, and regulates mRNA stability. M6A is a modification present at internal sites of mRNAs and some non-coding RNAs and plays a role in mRNA stability and processing.</text>
</comment>
<keyword evidence="1" id="KW-0694">RNA-binding</keyword>
<dbReference type="InterPro" id="IPR045168">
    <property type="entry name" value="YTH_prot"/>
</dbReference>
<dbReference type="Gene3D" id="3.10.590.10">
    <property type="entry name" value="ph1033 like domains"/>
    <property type="match status" value="1"/>
</dbReference>
<evidence type="ECO:0000256" key="1">
    <source>
        <dbReference type="RuleBase" id="RU369095"/>
    </source>
</evidence>